<accession>M5R9X2</accession>
<dbReference type="InterPro" id="IPR001107">
    <property type="entry name" value="Band_7"/>
</dbReference>
<dbReference type="Pfam" id="PF01145">
    <property type="entry name" value="Band_7"/>
    <property type="match status" value="1"/>
</dbReference>
<evidence type="ECO:0000313" key="4">
    <source>
        <dbReference type="EMBL" id="EMI16185.1"/>
    </source>
</evidence>
<reference evidence="4 5" key="1">
    <citation type="journal article" date="2013" name="Mar. Genomics">
        <title>Expression of sulfatases in Rhodopirellula baltica and the diversity of sulfatases in the genus Rhodopirellula.</title>
        <authorList>
            <person name="Wegner C.E."/>
            <person name="Richter-Heitmann T."/>
            <person name="Klindworth A."/>
            <person name="Klockow C."/>
            <person name="Richter M."/>
            <person name="Achstetter T."/>
            <person name="Glockner F.O."/>
            <person name="Harder J."/>
        </authorList>
    </citation>
    <scope>NUCLEOTIDE SEQUENCE [LARGE SCALE GENOMIC DNA]</scope>
    <source>
        <strain evidence="4 5">SM1</strain>
    </source>
</reference>
<evidence type="ECO:0000256" key="2">
    <source>
        <dbReference type="SAM" id="Phobius"/>
    </source>
</evidence>
<dbReference type="CDD" id="cd03402">
    <property type="entry name" value="SPFH_like_u2"/>
    <property type="match status" value="1"/>
</dbReference>
<dbReference type="InterPro" id="IPR036013">
    <property type="entry name" value="Band_7/SPFH_dom_sf"/>
</dbReference>
<dbReference type="Proteomes" id="UP000011991">
    <property type="component" value="Unassembled WGS sequence"/>
</dbReference>
<name>M5R9X2_9BACT</name>
<evidence type="ECO:0000259" key="3">
    <source>
        <dbReference type="SMART" id="SM00244"/>
    </source>
</evidence>
<sequence>MSTSMNPNQTMDAPQLHCEKLLRPSTGWFALFFCLGLILFGGFTVIAAIAAKNGFFAILGVLMIPSGVIGLFGLMAIAPNNSRVLLLFGDYRGTVKESGFFWVNPFFSKRKVSLRIRNFETGSSSTPEKKDAAGTVVQMKSRSAGRPSKVNDRDGNPIEISTVVVWKVTDTAEALFEVDDYENFVEVQSEAALRSLATRYPYDSEDHEQSLRGSTDEICSKLREDIQERLEKAGVNVIEARISHLAYAPEIASAMLQRQQAGAVVAARTKIVDGAVGMVEMALEHLKRDNIVELDANQRSSLVSNLLVVLCSDRHAQPVVQTGAN</sequence>
<keyword evidence="2" id="KW-0472">Membrane</keyword>
<feature type="transmembrane region" description="Helical" evidence="2">
    <location>
        <begin position="55"/>
        <end position="78"/>
    </location>
</feature>
<feature type="domain" description="Band 7" evidence="3">
    <location>
        <begin position="72"/>
        <end position="259"/>
    </location>
</feature>
<dbReference type="SUPFAM" id="SSF117892">
    <property type="entry name" value="Band 7/SPFH domain"/>
    <property type="match status" value="1"/>
</dbReference>
<dbReference type="AlphaFoldDB" id="M5R9X2"/>
<gene>
    <name evidence="4" type="ORF">RMSM_06900</name>
</gene>
<dbReference type="Gene3D" id="3.30.479.30">
    <property type="entry name" value="Band 7 domain"/>
    <property type="match status" value="1"/>
</dbReference>
<evidence type="ECO:0000313" key="5">
    <source>
        <dbReference type="Proteomes" id="UP000011991"/>
    </source>
</evidence>
<dbReference type="PATRIC" id="fig|1265738.3.peg.6887"/>
<keyword evidence="2" id="KW-0812">Transmembrane</keyword>
<dbReference type="PANTHER" id="PTHR43446">
    <property type="entry name" value="MEMBRANE PROTEIN-RELATED"/>
    <property type="match status" value="1"/>
</dbReference>
<dbReference type="PANTHER" id="PTHR43446:SF1">
    <property type="entry name" value="BAND 7 DOMAIN-CONTAINING PROTEIN"/>
    <property type="match status" value="1"/>
</dbReference>
<dbReference type="GO" id="GO:0016020">
    <property type="term" value="C:membrane"/>
    <property type="evidence" value="ECO:0007669"/>
    <property type="project" value="UniProtKB-SubCell"/>
</dbReference>
<feature type="transmembrane region" description="Helical" evidence="2">
    <location>
        <begin position="28"/>
        <end position="49"/>
    </location>
</feature>
<comment type="caution">
    <text evidence="4">The sequence shown here is derived from an EMBL/GenBank/DDBJ whole genome shotgun (WGS) entry which is preliminary data.</text>
</comment>
<keyword evidence="5" id="KW-1185">Reference proteome</keyword>
<evidence type="ECO:0000256" key="1">
    <source>
        <dbReference type="ARBA" id="ARBA00004167"/>
    </source>
</evidence>
<dbReference type="SMART" id="SM00244">
    <property type="entry name" value="PHB"/>
    <property type="match status" value="1"/>
</dbReference>
<keyword evidence="2" id="KW-1133">Transmembrane helix</keyword>
<comment type="subcellular location">
    <subcellularLocation>
        <location evidence="1">Membrane</location>
        <topology evidence="1">Single-pass membrane protein</topology>
    </subcellularLocation>
</comment>
<protein>
    <submittedName>
        <fullName evidence="4">SPFH domain / Band 7 family protein</fullName>
    </submittedName>
</protein>
<proteinExistence type="predicted"/>
<dbReference type="RefSeq" id="WP_008707378.1">
    <property type="nucleotide sequence ID" value="NZ_ANOG01000986.1"/>
</dbReference>
<dbReference type="EMBL" id="ANOG01000986">
    <property type="protein sequence ID" value="EMI16185.1"/>
    <property type="molecule type" value="Genomic_DNA"/>
</dbReference>
<organism evidence="4 5">
    <name type="scientific">Rhodopirellula maiorica SM1</name>
    <dbReference type="NCBI Taxonomy" id="1265738"/>
    <lineage>
        <taxon>Bacteria</taxon>
        <taxon>Pseudomonadati</taxon>
        <taxon>Planctomycetota</taxon>
        <taxon>Planctomycetia</taxon>
        <taxon>Pirellulales</taxon>
        <taxon>Pirellulaceae</taxon>
        <taxon>Novipirellula</taxon>
    </lineage>
</organism>